<feature type="compositionally biased region" description="Basic and acidic residues" evidence="2">
    <location>
        <begin position="121"/>
        <end position="141"/>
    </location>
</feature>
<feature type="compositionally biased region" description="Polar residues" evidence="2">
    <location>
        <begin position="599"/>
        <end position="609"/>
    </location>
</feature>
<feature type="region of interest" description="Disordered" evidence="2">
    <location>
        <begin position="415"/>
        <end position="435"/>
    </location>
</feature>
<feature type="compositionally biased region" description="Acidic residues" evidence="2">
    <location>
        <begin position="317"/>
        <end position="333"/>
    </location>
</feature>
<dbReference type="STRING" id="857340.A0A086T3C9"/>
<evidence type="ECO:0000256" key="1">
    <source>
        <dbReference type="SAM" id="Coils"/>
    </source>
</evidence>
<feature type="domain" description="Spc7 kinetochore protein" evidence="3">
    <location>
        <begin position="941"/>
        <end position="1261"/>
    </location>
</feature>
<comment type="caution">
    <text evidence="4">The sequence shown here is derived from an EMBL/GenBank/DDBJ whole genome shotgun (WGS) entry which is preliminary data.</text>
</comment>
<reference evidence="5" key="1">
    <citation type="journal article" date="2014" name="Genome Announc.">
        <title>Genome sequence and annotation of Acremonium chrysogenum, producer of the beta-lactam antibiotic cephalosporin C.</title>
        <authorList>
            <person name="Terfehr D."/>
            <person name="Dahlmann T.A."/>
            <person name="Specht T."/>
            <person name="Zadra I."/>
            <person name="Kuernsteiner H."/>
            <person name="Kueck U."/>
        </authorList>
    </citation>
    <scope>NUCLEOTIDE SEQUENCE [LARGE SCALE GENOMIC DNA]</scope>
    <source>
        <strain evidence="5">ATCC 11550 / CBS 779.69 / DSM 880 / IAM 14645 / JCM 23072 / IMI 49137</strain>
    </source>
</reference>
<dbReference type="GO" id="GO:0007094">
    <property type="term" value="P:mitotic spindle assembly checkpoint signaling"/>
    <property type="evidence" value="ECO:0007669"/>
    <property type="project" value="TreeGrafter"/>
</dbReference>
<feature type="compositionally biased region" description="Basic and acidic residues" evidence="2">
    <location>
        <begin position="561"/>
        <end position="574"/>
    </location>
</feature>
<dbReference type="GO" id="GO:1990758">
    <property type="term" value="P:mitotic sister chromatid biorientation"/>
    <property type="evidence" value="ECO:0007669"/>
    <property type="project" value="TreeGrafter"/>
</dbReference>
<organism evidence="4 5">
    <name type="scientific">Hapsidospora chrysogenum (strain ATCC 11550 / CBS 779.69 / DSM 880 / IAM 14645 / JCM 23072 / IMI 49137)</name>
    <name type="common">Acremonium chrysogenum</name>
    <dbReference type="NCBI Taxonomy" id="857340"/>
    <lineage>
        <taxon>Eukaryota</taxon>
        <taxon>Fungi</taxon>
        <taxon>Dikarya</taxon>
        <taxon>Ascomycota</taxon>
        <taxon>Pezizomycotina</taxon>
        <taxon>Sordariomycetes</taxon>
        <taxon>Hypocreomycetidae</taxon>
        <taxon>Hypocreales</taxon>
        <taxon>Bionectriaceae</taxon>
        <taxon>Hapsidospora</taxon>
    </lineage>
</organism>
<feature type="compositionally biased region" description="Low complexity" evidence="2">
    <location>
        <begin position="589"/>
        <end position="598"/>
    </location>
</feature>
<feature type="compositionally biased region" description="Polar residues" evidence="2">
    <location>
        <begin position="237"/>
        <end position="246"/>
    </location>
</feature>
<evidence type="ECO:0000256" key="2">
    <source>
        <dbReference type="SAM" id="MobiDB-lite"/>
    </source>
</evidence>
<dbReference type="SMART" id="SM00787">
    <property type="entry name" value="Spc7"/>
    <property type="match status" value="1"/>
</dbReference>
<keyword evidence="5" id="KW-1185">Reference proteome</keyword>
<feature type="compositionally biased region" description="Polar residues" evidence="2">
    <location>
        <begin position="417"/>
        <end position="426"/>
    </location>
</feature>
<dbReference type="InterPro" id="IPR033338">
    <property type="entry name" value="Spc105/Spc7"/>
</dbReference>
<dbReference type="Pfam" id="PF18210">
    <property type="entry name" value="Knl1_RWD_C"/>
    <property type="match status" value="1"/>
</dbReference>
<feature type="compositionally biased region" description="Polar residues" evidence="2">
    <location>
        <begin position="877"/>
        <end position="897"/>
    </location>
</feature>
<dbReference type="PANTHER" id="PTHR28260">
    <property type="entry name" value="SPINDLE POLE BODY COMPONENT SPC105"/>
    <property type="match status" value="1"/>
</dbReference>
<dbReference type="OrthoDB" id="5592879at2759"/>
<keyword evidence="1" id="KW-0175">Coiled coil</keyword>
<dbReference type="GO" id="GO:0000776">
    <property type="term" value="C:kinetochore"/>
    <property type="evidence" value="ECO:0007669"/>
    <property type="project" value="TreeGrafter"/>
</dbReference>
<sequence length="1450" mass="158139">MSSAGEAVMPATQRSRKSIGTHSNSRKASDKENATVDLGATSMKSRSKSLGPGGLDALKQGSGNRRASLAAPIKLPRSILKPTVSALPEIPPLKKRGRSNEPVKRNSAESQDEPSGSKIALRTEEEQQAAAREREERERRDARRKSLANRRVSFAAEATLHTFHEVDYNPDATSSTDSTRRASSVAGKSPANNAAGYDPSAYQYHNELEPTEDIQGKRRRSSGLPPMNTQNRDDDTATSIIYSSDSEPADAVEIVTDEGEDSDSDSDDGTMVSIVTEDVTGTSVGSDQSDFSAEEHSSTLDEVLRLAAQRAGTQNLGEEEEEDEDDIDEDEEVIPSFGWIKKGNQQRASAQPQAPTPDKQHAHHSASSDNGTDMGMDITGAIGGIIQPSHEASPDKNKDEDMSMKVTRVFGGILGEQQGQNESQPSEQDEDSAPMEEATMELTTAIGGICSNQHDDTLGSDDVNEDMSMELTTVLGGVLGKQKRQSVGPGRRRTLNQSGDSEDATMDMTTGVGRIMIRSDEDNDGNDDATMGMDMTTAIGGIINNSAGAAAARDLGKRIMVEEGDKPNSPKKAIETAVAKGSPKRRSSPSKSTRAATSIEGNDTGSWAFQGNGLRRSVGTSSTVAQGAVPDSRTPSPAKPATPRSKRASPKKASAHASQRSTRSASKSASGSASPEKVPAPSYRANPATPSPARGAKKRSSVFNTNQESGTRTPSVILTPQRRLSGLGVDRNGLGSPRVAEIFERRGSLGDTSAEFVPGKRVVSFEDPKRMAEELDRERQFEEEKENDRAFLEREADGSGEKDVTFNLREMIDSLSPTRNPLKGRKSLHVGSASGLLGKRPAELDSNEEDDEERDGVKRLKGHQGSPVKNVRLKNPPSKSETTGHLMRSTPSLEYSGSASTPTPAPPVKGGQRETPRHQLRFKEVDDDPTTREINFREGPVKDAAQLEKEAEEGHIHLQDFLNMTSIRFMELTTTKRRHTAAPSSFVNGTLTDGDEDVSLERCVVAGACTVPTLELYQHSCRELKKYISEGRRIVREIETDTFEENPPLFREYMTATPEVKALMDNQFKNVKTHARLLSKAMWYEWRMKLQDGLKEGLIKISQGMDSDEKLLQKQQELLASVMPGLVSRYEALLEESTNLEEAAREIADSDPAQLQASRAELTDLDSDIARKKKLIAELRQEFEEAEADVESLSTRKQTCLADIRESDKIREECRGWTSAEISAFKERVDAIEREHGWAVTGISDTTLSMTYKRDIELVFDASSFQPGRPNSRIDLWYIGDNKADGSATTPKTAEKEFFLQCIRDHIRALPQSETPVSEVLRLVAAGWDKARLATSHIHRVNISFPTTVTKTSDSSVAVTVSLMLVPLETRVEVILNLDGRSVDHGIEVGITPQVRVVYGENFNVDKVAEFLATRIGETVGAGEEDWSDIVVELKERLIARGAQVKGADG</sequence>
<feature type="compositionally biased region" description="Acidic residues" evidence="2">
    <location>
        <begin position="247"/>
        <end position="268"/>
    </location>
</feature>
<dbReference type="InterPro" id="IPR013253">
    <property type="entry name" value="Spc7_domain"/>
</dbReference>
<dbReference type="Pfam" id="PF15402">
    <property type="entry name" value="MELT_2"/>
    <property type="match status" value="6"/>
</dbReference>
<gene>
    <name evidence="4" type="ORF">ACRE_053840</name>
</gene>
<feature type="region of interest" description="Disordered" evidence="2">
    <location>
        <begin position="561"/>
        <end position="735"/>
    </location>
</feature>
<feature type="compositionally biased region" description="Basic and acidic residues" evidence="2">
    <location>
        <begin position="293"/>
        <end position="304"/>
    </location>
</feature>
<dbReference type="Proteomes" id="UP000029964">
    <property type="component" value="Unassembled WGS sequence"/>
</dbReference>
<feature type="compositionally biased region" description="Polar residues" evidence="2">
    <location>
        <begin position="279"/>
        <end position="291"/>
    </location>
</feature>
<evidence type="ECO:0000313" key="5">
    <source>
        <dbReference type="Proteomes" id="UP000029964"/>
    </source>
</evidence>
<dbReference type="Pfam" id="PF08317">
    <property type="entry name" value="Spc7"/>
    <property type="match status" value="1"/>
</dbReference>
<dbReference type="SMART" id="SM01315">
    <property type="entry name" value="Spc7_N"/>
    <property type="match status" value="1"/>
</dbReference>
<feature type="region of interest" description="Disordered" evidence="2">
    <location>
        <begin position="481"/>
        <end position="506"/>
    </location>
</feature>
<evidence type="ECO:0000313" key="4">
    <source>
        <dbReference type="EMBL" id="KFH43861.1"/>
    </source>
</evidence>
<dbReference type="GO" id="GO:0034501">
    <property type="term" value="P:protein localization to kinetochore"/>
    <property type="evidence" value="ECO:0007669"/>
    <property type="project" value="TreeGrafter"/>
</dbReference>
<protein>
    <submittedName>
        <fullName evidence="4">Kinetochore protein-like protein</fullName>
    </submittedName>
</protein>
<name>A0A086T3C9_HAPC1</name>
<feature type="compositionally biased region" description="Basic and acidic residues" evidence="2">
    <location>
        <begin position="911"/>
        <end position="934"/>
    </location>
</feature>
<feature type="region of interest" description="Disordered" evidence="2">
    <location>
        <begin position="773"/>
        <end position="934"/>
    </location>
</feature>
<proteinExistence type="predicted"/>
<feature type="compositionally biased region" description="Low complexity" evidence="2">
    <location>
        <begin position="171"/>
        <end position="184"/>
    </location>
</feature>
<feature type="region of interest" description="Disordered" evidence="2">
    <location>
        <begin position="1"/>
        <end position="380"/>
    </location>
</feature>
<feature type="compositionally biased region" description="Basic and acidic residues" evidence="2">
    <location>
        <begin position="773"/>
        <end position="804"/>
    </location>
</feature>
<dbReference type="PANTHER" id="PTHR28260:SF1">
    <property type="entry name" value="SPINDLE POLE BODY COMPONENT SPC105"/>
    <property type="match status" value="1"/>
</dbReference>
<evidence type="ECO:0000259" key="3">
    <source>
        <dbReference type="SMART" id="SM00787"/>
    </source>
</evidence>
<feature type="compositionally biased region" description="Low complexity" evidence="2">
    <location>
        <begin position="657"/>
        <end position="674"/>
    </location>
</feature>
<feature type="compositionally biased region" description="Polar residues" evidence="2">
    <location>
        <begin position="343"/>
        <end position="353"/>
    </location>
</feature>
<feature type="compositionally biased region" description="Acidic residues" evidence="2">
    <location>
        <begin position="845"/>
        <end position="854"/>
    </location>
</feature>
<feature type="compositionally biased region" description="Polar residues" evidence="2">
    <location>
        <begin position="701"/>
        <end position="718"/>
    </location>
</feature>
<feature type="coiled-coil region" evidence="1">
    <location>
        <begin position="1130"/>
        <end position="1196"/>
    </location>
</feature>
<feature type="compositionally biased region" description="Basic and acidic residues" evidence="2">
    <location>
        <begin position="98"/>
        <end position="107"/>
    </location>
</feature>
<accession>A0A086T3C9</accession>
<feature type="compositionally biased region" description="Basic residues" evidence="2">
    <location>
        <begin position="644"/>
        <end position="654"/>
    </location>
</feature>
<dbReference type="InterPro" id="IPR040850">
    <property type="entry name" value="Knl1_RWD_C"/>
</dbReference>
<dbReference type="HOGENOM" id="CLU_002533_1_0_1"/>
<dbReference type="EMBL" id="JPKY01000060">
    <property type="protein sequence ID" value="KFH43861.1"/>
    <property type="molecule type" value="Genomic_DNA"/>
</dbReference>